<evidence type="ECO:0000313" key="2">
    <source>
        <dbReference type="Proteomes" id="UP000186657"/>
    </source>
</evidence>
<gene>
    <name evidence="1" type="ORF">BJP37_00350</name>
</gene>
<accession>A0A1U7MVM6</accession>
<reference evidence="1 2" key="1">
    <citation type="submission" date="2016-10" db="EMBL/GenBank/DDBJ databases">
        <title>Comparative genomics uncovers the prolific and rare metabolic potential of the cyanobacterial genus Moorea.</title>
        <authorList>
            <person name="Leao T."/>
            <person name="Castelao G."/>
            <person name="Korobeynikov A."/>
            <person name="Monroe E.A."/>
            <person name="Podell S."/>
            <person name="Glukhov E."/>
            <person name="Allen E."/>
            <person name="Gerwick W.H."/>
            <person name="Gerwick L."/>
        </authorList>
    </citation>
    <scope>NUCLEOTIDE SEQUENCE [LARGE SCALE GENOMIC DNA]</scope>
    <source>
        <strain evidence="1 2">PNG5-198</strain>
    </source>
</reference>
<dbReference type="EMBL" id="MKZS01000001">
    <property type="protein sequence ID" value="OLT57722.1"/>
    <property type="molecule type" value="Genomic_DNA"/>
</dbReference>
<dbReference type="AlphaFoldDB" id="A0A1U7MVM6"/>
<name>A0A1U7MVM6_9CYAN</name>
<keyword evidence="2" id="KW-1185">Reference proteome</keyword>
<protein>
    <submittedName>
        <fullName evidence="1">Uncharacterized protein</fullName>
    </submittedName>
</protein>
<proteinExistence type="predicted"/>
<evidence type="ECO:0000313" key="1">
    <source>
        <dbReference type="EMBL" id="OLT57722.1"/>
    </source>
</evidence>
<dbReference type="RefSeq" id="WP_143727401.1">
    <property type="nucleotide sequence ID" value="NZ_MKZS01000001.1"/>
</dbReference>
<comment type="caution">
    <text evidence="1">The sequence shown here is derived from an EMBL/GenBank/DDBJ whole genome shotgun (WGS) entry which is preliminary data.</text>
</comment>
<dbReference type="Proteomes" id="UP000186657">
    <property type="component" value="Unassembled WGS sequence"/>
</dbReference>
<sequence>MAQVLIVQTVLWVGHIDSDLPFSLVIVPVVFPGVDLGVDLGVLWHPTSVCRLMPPKQSQLIQVISNNSMVTLEPGG</sequence>
<organism evidence="1 2">
    <name type="scientific">Moorena bouillonii PNG</name>
    <dbReference type="NCBI Taxonomy" id="568701"/>
    <lineage>
        <taxon>Bacteria</taxon>
        <taxon>Bacillati</taxon>
        <taxon>Cyanobacteriota</taxon>
        <taxon>Cyanophyceae</taxon>
        <taxon>Coleofasciculales</taxon>
        <taxon>Coleofasciculaceae</taxon>
        <taxon>Moorena</taxon>
    </lineage>
</organism>